<dbReference type="GO" id="GO:0005388">
    <property type="term" value="F:P-type calcium transporter activity"/>
    <property type="evidence" value="ECO:0007669"/>
    <property type="project" value="TreeGrafter"/>
</dbReference>
<keyword evidence="2 9" id="KW-0812">Transmembrane</keyword>
<evidence type="ECO:0000256" key="7">
    <source>
        <dbReference type="ARBA" id="ARBA00023136"/>
    </source>
</evidence>
<dbReference type="InterPro" id="IPR036412">
    <property type="entry name" value="HAD-like_sf"/>
</dbReference>
<name>A0AA87Z7J6_FICCA</name>
<evidence type="ECO:0000313" key="13">
    <source>
        <dbReference type="Proteomes" id="UP001187192"/>
    </source>
</evidence>
<sequence>MSKTLQNEVQDASESTQDSQDHWKTSAQARSFFYFLLQEFNSCTIFLLFVSAGLLFTIEIIEQGREDGWHDGSVVLFAIFLLVSSSSVGNFRRERKRVKRIWKDRNRLKVEVERNGEYHSSVSVCDVKVFDTVHLKKREQIPANGVYVEGENLTLDEPVLFNSKQIDRDRNPFLFSGSRVVEGSGSMIVTSIRSNTDIGLSFHDPEGKTLLQSLLDKPNGYIEKFTLFMSILIAFVVLMRLLFKKHDKYFNELPEMKGHLTMKFLMEIFAKLVFRPQGRVSILASTLVTCVIAVQHGMPFVVGVSLGYSSDELANEGDFQNLSACCTMGLVTVFIIDATGDFLCERMEVKEFWIGEKDIIDSETDQSVVISPELRQGIGVWVLISPTDDFLFSCISRSDTRDTSNDRSQVLEYKRTSSSGKEGCEALMRKIKDKEEEQSIHHWHWKGPPSTILKMCRDYYDNQGKRHYMGSDQKRMFENVIENMQKNGLRPIAFAYGQTEVREIKKDGLSLLAIAGLKYPCKEEIKSLVEALRGAGSVIKLASEDELPVVKCIAWELGFGPGSNDEQTEAKNIRGRMLDDRIAVIGNSNPEDKCFVVEKLQEKGHVVAYYGGAKSKDTLTLKKADLGITQGNKCSEMAKKFSDISLKNRPDLSLIQIKRRGGLQYRNIQKFYQLQLTASISGLTITLVSTMHAGESPLTSVQMIWMNLILCFLGGLMMVMELNDKDVQPAKRTESFITKAIWTNVAIQVCYQVTLLLIFGYFVGKYASAKIGKDVWDTMIFNTFIFCQLINLLNVINLANKEVSKIVLRSYWFVMAFVAVLVSQALAVQLGKGLLCSEKLNVSQWTCCFLLAAFSSLFGWVMKWLLHLFPDVTSIPSSDELEMIFSPMNTTLNRQQHSSRQKSGLTELFPFNSMIASAVPNSQHVCVAIASSSNGEQWQFLCSPFGIKRQKVQWNTSNITSQGGDSDHITGSKGYPSVLVLNFFLINVSNVWPHEIIGTDGDLGIKKNLAGQKRIWPLDVEVDSHGKVITFLVATFYKDRVSSSSYTQYSLLIMQYKSGVGTEVGLEKILEKKAPIQVLIPKARVEDEDFLFSMRLRVGGKPSGSAIILSNDGTATVSHYYRNSTRLYQFDLPYDAGKVLDASILPSTDDGEGAWVVLTEKAGIWAIPEKAVVLGGVEPPECSLSRK</sequence>
<feature type="region of interest" description="Disordered" evidence="8">
    <location>
        <begin position="1"/>
        <end position="21"/>
    </location>
</feature>
<dbReference type="AlphaFoldDB" id="A0AA87Z7J6"/>
<dbReference type="GO" id="GO:0000166">
    <property type="term" value="F:nucleotide binding"/>
    <property type="evidence" value="ECO:0007669"/>
    <property type="project" value="InterPro"/>
</dbReference>
<dbReference type="InterPro" id="IPR023298">
    <property type="entry name" value="ATPase_P-typ_TM_dom_sf"/>
</dbReference>
<evidence type="ECO:0000256" key="5">
    <source>
        <dbReference type="ARBA" id="ARBA00022842"/>
    </source>
</evidence>
<evidence type="ECO:0000256" key="2">
    <source>
        <dbReference type="ARBA" id="ARBA00022692"/>
    </source>
</evidence>
<feature type="transmembrane region" description="Helical" evidence="9">
    <location>
        <begin position="40"/>
        <end position="61"/>
    </location>
</feature>
<dbReference type="PANTHER" id="PTHR24093">
    <property type="entry name" value="CATION TRANSPORTING ATPASE"/>
    <property type="match status" value="1"/>
</dbReference>
<evidence type="ECO:0000256" key="9">
    <source>
        <dbReference type="SAM" id="Phobius"/>
    </source>
</evidence>
<evidence type="ECO:0000259" key="11">
    <source>
        <dbReference type="Pfam" id="PF00689"/>
    </source>
</evidence>
<feature type="transmembrane region" description="Helical" evidence="9">
    <location>
        <begin position="741"/>
        <end position="764"/>
    </location>
</feature>
<dbReference type="GO" id="GO:0005886">
    <property type="term" value="C:plasma membrane"/>
    <property type="evidence" value="ECO:0007669"/>
    <property type="project" value="TreeGrafter"/>
</dbReference>
<accession>A0AA87Z7J6</accession>
<dbReference type="InterPro" id="IPR059000">
    <property type="entry name" value="ATPase_P-type_domA"/>
</dbReference>
<dbReference type="InterPro" id="IPR006068">
    <property type="entry name" value="ATPase_P-typ_cation-transptr_C"/>
</dbReference>
<protein>
    <recommendedName>
        <fullName evidence="14">Calcium-transporting ATPase</fullName>
    </recommendedName>
</protein>
<dbReference type="Pfam" id="PF13246">
    <property type="entry name" value="Cation_ATPase"/>
    <property type="match status" value="1"/>
</dbReference>
<evidence type="ECO:0000256" key="3">
    <source>
        <dbReference type="ARBA" id="ARBA00022723"/>
    </source>
</evidence>
<dbReference type="Gene3D" id="3.40.50.1000">
    <property type="entry name" value="HAD superfamily/HAD-like"/>
    <property type="match status" value="1"/>
</dbReference>
<evidence type="ECO:0000256" key="6">
    <source>
        <dbReference type="ARBA" id="ARBA00022989"/>
    </source>
</evidence>
<evidence type="ECO:0000256" key="8">
    <source>
        <dbReference type="SAM" id="MobiDB-lite"/>
    </source>
</evidence>
<keyword evidence="7 9" id="KW-0472">Membrane</keyword>
<feature type="non-terminal residue" evidence="12">
    <location>
        <position position="1"/>
    </location>
</feature>
<dbReference type="Pfam" id="PF00122">
    <property type="entry name" value="E1-E2_ATPase"/>
    <property type="match status" value="1"/>
</dbReference>
<evidence type="ECO:0000313" key="12">
    <source>
        <dbReference type="EMBL" id="GMN25965.1"/>
    </source>
</evidence>
<feature type="transmembrane region" description="Helical" evidence="9">
    <location>
        <begin position="73"/>
        <end position="91"/>
    </location>
</feature>
<dbReference type="InterPro" id="IPR008250">
    <property type="entry name" value="ATPase_P-typ_transduc_dom_A_sf"/>
</dbReference>
<dbReference type="SUPFAM" id="SSF81653">
    <property type="entry name" value="Calcium ATPase, transduction domain A"/>
    <property type="match status" value="1"/>
</dbReference>
<evidence type="ECO:0000259" key="10">
    <source>
        <dbReference type="Pfam" id="PF00122"/>
    </source>
</evidence>
<feature type="domain" description="Cation-transporting P-type ATPase C-terminal" evidence="11">
    <location>
        <begin position="696"/>
        <end position="865"/>
    </location>
</feature>
<reference evidence="12" key="1">
    <citation type="submission" date="2023-07" db="EMBL/GenBank/DDBJ databases">
        <title>draft genome sequence of fig (Ficus carica).</title>
        <authorList>
            <person name="Takahashi T."/>
            <person name="Nishimura K."/>
        </authorList>
    </citation>
    <scope>NUCLEOTIDE SEQUENCE</scope>
</reference>
<organism evidence="12 13">
    <name type="scientific">Ficus carica</name>
    <name type="common">Common fig</name>
    <dbReference type="NCBI Taxonomy" id="3494"/>
    <lineage>
        <taxon>Eukaryota</taxon>
        <taxon>Viridiplantae</taxon>
        <taxon>Streptophyta</taxon>
        <taxon>Embryophyta</taxon>
        <taxon>Tracheophyta</taxon>
        <taxon>Spermatophyta</taxon>
        <taxon>Magnoliopsida</taxon>
        <taxon>eudicotyledons</taxon>
        <taxon>Gunneridae</taxon>
        <taxon>Pentapetalae</taxon>
        <taxon>rosids</taxon>
        <taxon>fabids</taxon>
        <taxon>Rosales</taxon>
        <taxon>Moraceae</taxon>
        <taxon>Ficeae</taxon>
        <taxon>Ficus</taxon>
    </lineage>
</organism>
<dbReference type="EMBL" id="BTGU01006960">
    <property type="protein sequence ID" value="GMN25965.1"/>
    <property type="molecule type" value="Genomic_DNA"/>
</dbReference>
<dbReference type="GO" id="GO:0046872">
    <property type="term" value="F:metal ion binding"/>
    <property type="evidence" value="ECO:0007669"/>
    <property type="project" value="UniProtKB-KW"/>
</dbReference>
<feature type="transmembrane region" description="Helical" evidence="9">
    <location>
        <begin position="703"/>
        <end position="720"/>
    </location>
</feature>
<proteinExistence type="predicted"/>
<dbReference type="InterPro" id="IPR023214">
    <property type="entry name" value="HAD_sf"/>
</dbReference>
<dbReference type="SUPFAM" id="SSF81665">
    <property type="entry name" value="Calcium ATPase, transmembrane domain M"/>
    <property type="match status" value="1"/>
</dbReference>
<comment type="caution">
    <text evidence="12">The sequence shown here is derived from an EMBL/GenBank/DDBJ whole genome shotgun (WGS) entry which is preliminary data.</text>
</comment>
<dbReference type="Proteomes" id="UP001187192">
    <property type="component" value="Unassembled WGS sequence"/>
</dbReference>
<dbReference type="InterPro" id="IPR023299">
    <property type="entry name" value="ATPase_P-typ_cyto_dom_N"/>
</dbReference>
<keyword evidence="3" id="KW-0479">Metal-binding</keyword>
<keyword evidence="13" id="KW-1185">Reference proteome</keyword>
<comment type="subcellular location">
    <subcellularLocation>
        <location evidence="1">Membrane</location>
    </subcellularLocation>
</comment>
<evidence type="ECO:0000256" key="1">
    <source>
        <dbReference type="ARBA" id="ARBA00004370"/>
    </source>
</evidence>
<evidence type="ECO:0008006" key="14">
    <source>
        <dbReference type="Google" id="ProtNLM"/>
    </source>
</evidence>
<dbReference type="SUPFAM" id="SSF56784">
    <property type="entry name" value="HAD-like"/>
    <property type="match status" value="1"/>
</dbReference>
<dbReference type="PANTHER" id="PTHR24093:SF454">
    <property type="entry name" value="CATION-TRANSPORTING P-TYPE ATPASE C-TERMINAL DOMAIN-CONTAINING PROTEIN"/>
    <property type="match status" value="1"/>
</dbReference>
<gene>
    <name evidence="12" type="ORF">TIFTF001_049253</name>
</gene>
<keyword evidence="5" id="KW-0460">Magnesium</keyword>
<evidence type="ECO:0000256" key="4">
    <source>
        <dbReference type="ARBA" id="ARBA00022837"/>
    </source>
</evidence>
<feature type="transmembrane region" description="Helical" evidence="9">
    <location>
        <begin position="811"/>
        <end position="830"/>
    </location>
</feature>
<feature type="domain" description="P-type ATPase A" evidence="10">
    <location>
        <begin position="109"/>
        <end position="199"/>
    </location>
</feature>
<feature type="transmembrane region" description="Helical" evidence="9">
    <location>
        <begin position="779"/>
        <end position="799"/>
    </location>
</feature>
<feature type="compositionally biased region" description="Polar residues" evidence="8">
    <location>
        <begin position="1"/>
        <end position="18"/>
    </location>
</feature>
<keyword evidence="6 9" id="KW-1133">Transmembrane helix</keyword>
<feature type="transmembrane region" description="Helical" evidence="9">
    <location>
        <begin position="225"/>
        <end position="243"/>
    </location>
</feature>
<dbReference type="Gene3D" id="2.70.150.10">
    <property type="entry name" value="Calcium-transporting ATPase, cytoplasmic transduction domain A"/>
    <property type="match status" value="1"/>
</dbReference>
<dbReference type="Pfam" id="PF00689">
    <property type="entry name" value="Cation_ATPase_C"/>
    <property type="match status" value="1"/>
</dbReference>
<keyword evidence="4" id="KW-0106">Calcium</keyword>
<dbReference type="Gene3D" id="3.40.1110.10">
    <property type="entry name" value="Calcium-transporting ATPase, cytoplasmic domain N"/>
    <property type="match status" value="1"/>
</dbReference>
<dbReference type="Gene3D" id="1.20.1110.10">
    <property type="entry name" value="Calcium-transporting ATPase, transmembrane domain"/>
    <property type="match status" value="2"/>
</dbReference>